<evidence type="ECO:0000313" key="1">
    <source>
        <dbReference type="EMBL" id="EKM30020.1"/>
    </source>
</evidence>
<name>A0A454CUF0_VIBHA</name>
<reference evidence="1 2" key="1">
    <citation type="submission" date="2012-10" db="EMBL/GenBank/DDBJ databases">
        <title>Genome sequence of Vibrio Cholerae HENC-02.</title>
        <authorList>
            <person name="Eppinger M."/>
            <person name="Hasan N.A."/>
            <person name="Sengamalay N."/>
            <person name="Hine E."/>
            <person name="Su Q."/>
            <person name="Daugherty S.C."/>
            <person name="Young S."/>
            <person name="Sadzewicz L."/>
            <person name="Tallon L."/>
            <person name="Cebula T.A."/>
            <person name="Ravel J."/>
            <person name="Colwell R.R."/>
        </authorList>
    </citation>
    <scope>NUCLEOTIDE SEQUENCE [LARGE SCALE GENOMIC DNA]</scope>
    <source>
        <strain evidence="1 2">HENC-02</strain>
    </source>
</reference>
<dbReference type="GO" id="GO:0008483">
    <property type="term" value="F:transaminase activity"/>
    <property type="evidence" value="ECO:0007669"/>
    <property type="project" value="UniProtKB-KW"/>
</dbReference>
<comment type="caution">
    <text evidence="1">The sequence shown here is derived from an EMBL/GenBank/DDBJ whole genome shotgun (WGS) entry which is preliminary data.</text>
</comment>
<evidence type="ECO:0000313" key="2">
    <source>
        <dbReference type="Proteomes" id="UP000008367"/>
    </source>
</evidence>
<keyword evidence="1" id="KW-0413">Isomerase</keyword>
<dbReference type="EMBL" id="AJSR01001829">
    <property type="protein sequence ID" value="EKM30020.1"/>
    <property type="molecule type" value="Genomic_DNA"/>
</dbReference>
<organism evidence="1 2">
    <name type="scientific">Vibrio harveyi</name>
    <name type="common">Beneckea harveyi</name>
    <dbReference type="NCBI Taxonomy" id="669"/>
    <lineage>
        <taxon>Bacteria</taxon>
        <taxon>Pseudomonadati</taxon>
        <taxon>Pseudomonadota</taxon>
        <taxon>Gammaproteobacteria</taxon>
        <taxon>Vibrionales</taxon>
        <taxon>Vibrionaceae</taxon>
        <taxon>Vibrio</taxon>
    </lineage>
</organism>
<gene>
    <name evidence="1" type="ORF">VCHENC02_4223</name>
</gene>
<proteinExistence type="predicted"/>
<keyword evidence="1" id="KW-0808">Transferase</keyword>
<sequence>MTTNQVVINQEMEKWVVVTAIRNARAKRRPDAFLGLGLFLGFLPS</sequence>
<dbReference type="GO" id="GO:0042286">
    <property type="term" value="F:glutamate-1-semialdehyde 2,1-aminomutase activity"/>
    <property type="evidence" value="ECO:0007669"/>
    <property type="project" value="UniProtKB-EC"/>
</dbReference>
<dbReference type="Proteomes" id="UP000008367">
    <property type="component" value="Unassembled WGS sequence"/>
</dbReference>
<keyword evidence="1" id="KW-0032">Aminotransferase</keyword>
<accession>A0A454CUF0</accession>
<dbReference type="AlphaFoldDB" id="A0A454CUF0"/>
<dbReference type="EC" id="5.4.3.8" evidence="1"/>
<protein>
    <submittedName>
        <fullName evidence="1">Glutamate-1-semialdehyde aminotransferase</fullName>
        <ecNumber evidence="1">5.4.3.8</ecNumber>
    </submittedName>
</protein>